<evidence type="ECO:0000256" key="1">
    <source>
        <dbReference type="ARBA" id="ARBA00010062"/>
    </source>
</evidence>
<keyword evidence="2 3" id="KW-0732">Signal</keyword>
<dbReference type="CDD" id="cd06334">
    <property type="entry name" value="PBP1_ABC_ligand_binding-like"/>
    <property type="match status" value="1"/>
</dbReference>
<gene>
    <name evidence="5" type="ORF">ISF6_5267</name>
</gene>
<dbReference type="OrthoDB" id="9783240at2"/>
<dbReference type="STRING" id="1547922.ISF6_5267"/>
<evidence type="ECO:0000256" key="3">
    <source>
        <dbReference type="SAM" id="SignalP"/>
    </source>
</evidence>
<reference evidence="5 6" key="2">
    <citation type="journal article" date="2016" name="Science">
        <title>A bacterium that degrades and assimilates poly(ethylene terephthalate).</title>
        <authorList>
            <person name="Yoshida S."/>
            <person name="Hiraga K."/>
            <person name="Takehana T."/>
            <person name="Taniguchi I."/>
            <person name="Yamaji H."/>
            <person name="Maeda Y."/>
            <person name="Toyohara K."/>
            <person name="Miyamoto K."/>
            <person name="Kimura Y."/>
            <person name="Oda K."/>
        </authorList>
    </citation>
    <scope>NUCLEOTIDE SEQUENCE [LARGE SCALE GENOMIC DNA]</scope>
    <source>
        <strain evidence="6">NBRC 110686 / TISTR 2288 / 201-F6</strain>
    </source>
</reference>
<evidence type="ECO:0000256" key="2">
    <source>
        <dbReference type="ARBA" id="ARBA00022729"/>
    </source>
</evidence>
<dbReference type="PANTHER" id="PTHR47235:SF1">
    <property type="entry name" value="BLR6548 PROTEIN"/>
    <property type="match status" value="1"/>
</dbReference>
<organism evidence="5 6">
    <name type="scientific">Piscinibacter sakaiensis</name>
    <name type="common">Ideonella sakaiensis</name>
    <dbReference type="NCBI Taxonomy" id="1547922"/>
    <lineage>
        <taxon>Bacteria</taxon>
        <taxon>Pseudomonadati</taxon>
        <taxon>Pseudomonadota</taxon>
        <taxon>Betaproteobacteria</taxon>
        <taxon>Burkholderiales</taxon>
        <taxon>Sphaerotilaceae</taxon>
        <taxon>Piscinibacter</taxon>
    </lineage>
</organism>
<evidence type="ECO:0000259" key="4">
    <source>
        <dbReference type="Pfam" id="PF13458"/>
    </source>
</evidence>
<evidence type="ECO:0000313" key="6">
    <source>
        <dbReference type="Proteomes" id="UP000037660"/>
    </source>
</evidence>
<feature type="domain" description="Leucine-binding protein" evidence="4">
    <location>
        <begin position="40"/>
        <end position="364"/>
    </location>
</feature>
<dbReference type="Gene3D" id="3.40.50.2300">
    <property type="match status" value="2"/>
</dbReference>
<dbReference type="PANTHER" id="PTHR47235">
    <property type="entry name" value="BLR6548 PROTEIN"/>
    <property type="match status" value="1"/>
</dbReference>
<dbReference type="AlphaFoldDB" id="A0A0K8P888"/>
<dbReference type="PROSITE" id="PS51318">
    <property type="entry name" value="TAT"/>
    <property type="match status" value="1"/>
</dbReference>
<dbReference type="Proteomes" id="UP000037660">
    <property type="component" value="Unassembled WGS sequence"/>
</dbReference>
<comment type="caution">
    <text evidence="5">The sequence shown here is derived from an EMBL/GenBank/DDBJ whole genome shotgun (WGS) entry which is preliminary data.</text>
</comment>
<dbReference type="SUPFAM" id="SSF53822">
    <property type="entry name" value="Periplasmic binding protein-like I"/>
    <property type="match status" value="1"/>
</dbReference>
<comment type="similarity">
    <text evidence="1">Belongs to the leucine-binding protein family.</text>
</comment>
<dbReference type="Pfam" id="PF13458">
    <property type="entry name" value="Peripla_BP_6"/>
    <property type="match status" value="1"/>
</dbReference>
<feature type="chain" id="PRO_5005513816" evidence="3">
    <location>
        <begin position="27"/>
        <end position="400"/>
    </location>
</feature>
<proteinExistence type="inferred from homology"/>
<name>A0A0K8P888_PISS1</name>
<protein>
    <submittedName>
        <fullName evidence="5">Putative amino acids binding protein</fullName>
    </submittedName>
</protein>
<dbReference type="EMBL" id="BBYR01000085">
    <property type="protein sequence ID" value="GAP38714.1"/>
    <property type="molecule type" value="Genomic_DNA"/>
</dbReference>
<evidence type="ECO:0000313" key="5">
    <source>
        <dbReference type="EMBL" id="GAP38714.1"/>
    </source>
</evidence>
<feature type="signal peptide" evidence="3">
    <location>
        <begin position="1"/>
        <end position="26"/>
    </location>
</feature>
<dbReference type="InterPro" id="IPR006311">
    <property type="entry name" value="TAT_signal"/>
</dbReference>
<dbReference type="InterPro" id="IPR028081">
    <property type="entry name" value="Leu-bd"/>
</dbReference>
<keyword evidence="6" id="KW-1185">Reference proteome</keyword>
<dbReference type="InterPro" id="IPR028082">
    <property type="entry name" value="Peripla_BP_I"/>
</dbReference>
<reference evidence="6" key="1">
    <citation type="submission" date="2015-07" db="EMBL/GenBank/DDBJ databases">
        <title>Discovery of a poly(ethylene terephthalate assimilation.</title>
        <authorList>
            <person name="Yoshida S."/>
            <person name="Hiraga K."/>
            <person name="Takehana T."/>
            <person name="Taniguchi I."/>
            <person name="Yamaji H."/>
            <person name="Maeda Y."/>
            <person name="Toyohara K."/>
            <person name="Miyamoto K."/>
            <person name="Kimura Y."/>
            <person name="Oda K."/>
        </authorList>
    </citation>
    <scope>NUCLEOTIDE SEQUENCE [LARGE SCALE GENOMIC DNA]</scope>
    <source>
        <strain evidence="6">NBRC 110686 / TISTR 2288 / 201-F6</strain>
    </source>
</reference>
<dbReference type="RefSeq" id="WP_054022564.1">
    <property type="nucleotide sequence ID" value="NZ_BBYR01000085.1"/>
</dbReference>
<accession>A0A0K8P888</accession>
<sequence length="400" mass="43270">MTITKRELLALGLAGAASGVPGLAHAQKAAAKPAAPAEDIVFGGSIPLTGVFAFAGIAIDAGIKDYLSILNEGGGVKGRKVRYVAEDTAYKVDQSMAVFKRITSGAKVNLYYADSTGFCKAVNPELERHGNILMTGASFAKEISDAAKYPMQFMVGPDYSEMVGILLRYIAKTRPGAKVAMVNSDTEFGRDPIEAARASIKALGLNLAAEIITPPGSVDVSAEIVKLRRADPDYTIFHGYVSAPIPEFINQAKSLGLRSQFMGTFWSMDNTTVMRMGPNADGFMGVMPYRYYYDTEGRSPMLERIRKMRPEYQTTGYMQGFLAAMLLTEAARRTLDAGNELTGRNMKIALSSIRNFDTGGIIGVPLSIKGNSIPIGRVYRADVKQQKMVPASDWIDLNKA</sequence>